<dbReference type="EnsemblMetazoa" id="PPAI009783-RA">
    <property type="protein sequence ID" value="PPAI009783-PA"/>
    <property type="gene ID" value="PPAI009783"/>
</dbReference>
<accession>A0A1B0GQJ1</accession>
<organism evidence="1 2">
    <name type="scientific">Phlebotomus papatasi</name>
    <name type="common">Sandfly</name>
    <dbReference type="NCBI Taxonomy" id="29031"/>
    <lineage>
        <taxon>Eukaryota</taxon>
        <taxon>Metazoa</taxon>
        <taxon>Ecdysozoa</taxon>
        <taxon>Arthropoda</taxon>
        <taxon>Hexapoda</taxon>
        <taxon>Insecta</taxon>
        <taxon>Pterygota</taxon>
        <taxon>Neoptera</taxon>
        <taxon>Endopterygota</taxon>
        <taxon>Diptera</taxon>
        <taxon>Nematocera</taxon>
        <taxon>Psychodoidea</taxon>
        <taxon>Psychodidae</taxon>
        <taxon>Phlebotomus</taxon>
        <taxon>Phlebotomus</taxon>
    </lineage>
</organism>
<reference evidence="1" key="1">
    <citation type="submission" date="2022-08" db="UniProtKB">
        <authorList>
            <consortium name="EnsemblMetazoa"/>
        </authorList>
    </citation>
    <scope>IDENTIFICATION</scope>
    <source>
        <strain evidence="1">Israel</strain>
    </source>
</reference>
<sequence length="181" mass="21342">MSWKVVKTIEDDRSLIVAVPDSWKQDGLLFWPPPELRPIEKLRLNLTTVPDKSWSIYNCEVKAQRIDTFQGAKKLEKMLANIETENEEDYILDYRQKKRKKSEPKMSLAKLDFNEYVAQGNSSQNCTSAPSLNQTFVQKHLSDLHVFQRHKLQRQNPLIIKKISRSTFCDHYVIVYRHKSY</sequence>
<name>A0A1B0GQJ1_PHLPP</name>
<dbReference type="AlphaFoldDB" id="A0A1B0GQJ1"/>
<dbReference type="Proteomes" id="UP000092462">
    <property type="component" value="Unassembled WGS sequence"/>
</dbReference>
<protein>
    <submittedName>
        <fullName evidence="1">Uncharacterized protein</fullName>
    </submittedName>
</protein>
<dbReference type="EMBL" id="AJVK01007286">
    <property type="status" value="NOT_ANNOTATED_CDS"/>
    <property type="molecule type" value="Genomic_DNA"/>
</dbReference>
<evidence type="ECO:0000313" key="1">
    <source>
        <dbReference type="EnsemblMetazoa" id="PPAI009783-PA"/>
    </source>
</evidence>
<keyword evidence="2" id="KW-1185">Reference proteome</keyword>
<dbReference type="VEuPathDB" id="VectorBase:PPAI009783"/>
<evidence type="ECO:0000313" key="2">
    <source>
        <dbReference type="Proteomes" id="UP000092462"/>
    </source>
</evidence>
<proteinExistence type="predicted"/>
<dbReference type="VEuPathDB" id="VectorBase:PPAPM1_004869"/>